<evidence type="ECO:0000313" key="5">
    <source>
        <dbReference type="EMBL" id="PAL20929.1"/>
    </source>
</evidence>
<organism evidence="5 6">
    <name type="scientific">Acetobacter syzygii</name>
    <dbReference type="NCBI Taxonomy" id="146476"/>
    <lineage>
        <taxon>Bacteria</taxon>
        <taxon>Pseudomonadati</taxon>
        <taxon>Pseudomonadota</taxon>
        <taxon>Alphaproteobacteria</taxon>
        <taxon>Acetobacterales</taxon>
        <taxon>Acetobacteraceae</taxon>
        <taxon>Acetobacter</taxon>
    </lineage>
</organism>
<evidence type="ECO:0000313" key="6">
    <source>
        <dbReference type="Proteomes" id="UP000216033"/>
    </source>
</evidence>
<keyword evidence="3" id="KW-1133">Transmembrane helix</keyword>
<sequence length="609" mass="67682">MLQKNSLEICAVQARMFNFSSKTDNIDFKKLFIFFILYIIVAYISMNYTVYYDGHSTIWPADALMLAAIFSKQIKNINAITIITFFANTFSHYACGYHGIVVLLYATISSLQIFLSNKSYIKFVGNGVLFSEYKYIIKFNLYSGLVFPFISALLGTVANGISSGIFSLNDFAGWFFALSLGNITFTRPFTYILDGTLFKNIKNFAKSGFKKSFLASVSISITLYAAYYVFHQIKYPFLFVTTSLVISNSLVSGEIFGSIVVMIIAVMATRATFDLLGPIALMQAGYLGRQAVLQTYLIFTVFTERAVSVLFMRNKTLAQNVAEKEQMLALIMVNSTDCMIDINRDGLCLWAGGASLPLLGCSNQNIQGKNLTDILKISEKTSDSIKDFFDNEEKNCETFSATPLSKQNVSLSVSFRKSITDGVVSGAIVTVNDITEETNKIAVAVEKSEKDPLTHLLNRSGFYEKMKSVLGTSGTPFCISYIDIDHFKTINDTYGHEAGDTILTGISNLMQSLIHPHDILSRFGGDEFVIVHLNTEIDSKSFFTNLVNKIESATFTLKNNTTIKITISCGFTHHQSGKNLDTIIQEADNALYNAKESGRNQVCEFISKT</sequence>
<dbReference type="PANTHER" id="PTHR45138:SF9">
    <property type="entry name" value="DIGUANYLATE CYCLASE DGCM-RELATED"/>
    <property type="match status" value="1"/>
</dbReference>
<dbReference type="FunFam" id="3.30.70.270:FF:000001">
    <property type="entry name" value="Diguanylate cyclase domain protein"/>
    <property type="match status" value="1"/>
</dbReference>
<dbReference type="SUPFAM" id="SSF55073">
    <property type="entry name" value="Nucleotide cyclase"/>
    <property type="match status" value="1"/>
</dbReference>
<feature type="transmembrane region" description="Helical" evidence="3">
    <location>
        <begin position="135"/>
        <end position="159"/>
    </location>
</feature>
<reference evidence="5 6" key="1">
    <citation type="submission" date="2017-04" db="EMBL/GenBank/DDBJ databases">
        <title>Kefir bacterial isolates.</title>
        <authorList>
            <person name="Kim Y."/>
            <person name="Blasche S."/>
            <person name="Patil K.R."/>
        </authorList>
    </citation>
    <scope>NUCLEOTIDE SEQUENCE [LARGE SCALE GENOMIC DNA]</scope>
    <source>
        <strain evidence="5 6">KR-2</strain>
    </source>
</reference>
<dbReference type="InterPro" id="IPR000160">
    <property type="entry name" value="GGDEF_dom"/>
</dbReference>
<feature type="transmembrane region" description="Helical" evidence="3">
    <location>
        <begin position="31"/>
        <end position="51"/>
    </location>
</feature>
<dbReference type="SUPFAM" id="SSF55785">
    <property type="entry name" value="PYP-like sensor domain (PAS domain)"/>
    <property type="match status" value="1"/>
</dbReference>
<dbReference type="OrthoDB" id="9812260at2"/>
<dbReference type="PROSITE" id="PS50887">
    <property type="entry name" value="GGDEF"/>
    <property type="match status" value="1"/>
</dbReference>
<feature type="transmembrane region" description="Helical" evidence="3">
    <location>
        <begin position="250"/>
        <end position="273"/>
    </location>
</feature>
<feature type="transmembrane region" description="Helical" evidence="3">
    <location>
        <begin position="171"/>
        <end position="193"/>
    </location>
</feature>
<comment type="caution">
    <text evidence="5">The sequence shown here is derived from an EMBL/GenBank/DDBJ whole genome shotgun (WGS) entry which is preliminary data.</text>
</comment>
<dbReference type="Pfam" id="PF00990">
    <property type="entry name" value="GGDEF"/>
    <property type="match status" value="1"/>
</dbReference>
<evidence type="ECO:0000259" key="4">
    <source>
        <dbReference type="PROSITE" id="PS50887"/>
    </source>
</evidence>
<dbReference type="PANTHER" id="PTHR45138">
    <property type="entry name" value="REGULATORY COMPONENTS OF SENSORY TRANSDUCTION SYSTEM"/>
    <property type="match status" value="1"/>
</dbReference>
<dbReference type="CDD" id="cd01949">
    <property type="entry name" value="GGDEF"/>
    <property type="match status" value="1"/>
</dbReference>
<feature type="transmembrane region" description="Helical" evidence="3">
    <location>
        <begin position="96"/>
        <end position="115"/>
    </location>
</feature>
<dbReference type="AlphaFoldDB" id="A0A270B7F8"/>
<evidence type="ECO:0000256" key="3">
    <source>
        <dbReference type="SAM" id="Phobius"/>
    </source>
</evidence>
<evidence type="ECO:0000256" key="2">
    <source>
        <dbReference type="ARBA" id="ARBA00034247"/>
    </source>
</evidence>
<evidence type="ECO:0000256" key="1">
    <source>
        <dbReference type="ARBA" id="ARBA00012528"/>
    </source>
</evidence>
<dbReference type="GO" id="GO:0052621">
    <property type="term" value="F:diguanylate cyclase activity"/>
    <property type="evidence" value="ECO:0007669"/>
    <property type="project" value="UniProtKB-EC"/>
</dbReference>
<name>A0A270B7F8_9PROT</name>
<accession>A0A270B7F8</accession>
<dbReference type="Proteomes" id="UP000216033">
    <property type="component" value="Unassembled WGS sequence"/>
</dbReference>
<dbReference type="Gene3D" id="3.30.70.270">
    <property type="match status" value="1"/>
</dbReference>
<dbReference type="InterPro" id="IPR050469">
    <property type="entry name" value="Diguanylate_Cyclase"/>
</dbReference>
<dbReference type="Gene3D" id="3.30.450.20">
    <property type="entry name" value="PAS domain"/>
    <property type="match status" value="1"/>
</dbReference>
<dbReference type="STRING" id="1231343.Absy_023_008"/>
<keyword evidence="3" id="KW-0472">Membrane</keyword>
<feature type="domain" description="GGDEF" evidence="4">
    <location>
        <begin position="475"/>
        <end position="607"/>
    </location>
</feature>
<dbReference type="EMBL" id="NDFP01000016">
    <property type="protein sequence ID" value="PAL20929.1"/>
    <property type="molecule type" value="Genomic_DNA"/>
</dbReference>
<feature type="transmembrane region" description="Helical" evidence="3">
    <location>
        <begin position="213"/>
        <end position="230"/>
    </location>
</feature>
<gene>
    <name evidence="5" type="ORF">B9K05_12060</name>
</gene>
<keyword evidence="6" id="KW-1185">Reference proteome</keyword>
<dbReference type="SMART" id="SM00267">
    <property type="entry name" value="GGDEF"/>
    <property type="match status" value="1"/>
</dbReference>
<keyword evidence="3" id="KW-0812">Transmembrane</keyword>
<dbReference type="InterPro" id="IPR029787">
    <property type="entry name" value="Nucleotide_cyclase"/>
</dbReference>
<proteinExistence type="predicted"/>
<dbReference type="NCBIfam" id="TIGR00254">
    <property type="entry name" value="GGDEF"/>
    <property type="match status" value="1"/>
</dbReference>
<dbReference type="InterPro" id="IPR035965">
    <property type="entry name" value="PAS-like_dom_sf"/>
</dbReference>
<dbReference type="InterPro" id="IPR043128">
    <property type="entry name" value="Rev_trsase/Diguanyl_cyclase"/>
</dbReference>
<comment type="catalytic activity">
    <reaction evidence="2">
        <text>2 GTP = 3',3'-c-di-GMP + 2 diphosphate</text>
        <dbReference type="Rhea" id="RHEA:24898"/>
        <dbReference type="ChEBI" id="CHEBI:33019"/>
        <dbReference type="ChEBI" id="CHEBI:37565"/>
        <dbReference type="ChEBI" id="CHEBI:58805"/>
        <dbReference type="EC" id="2.7.7.65"/>
    </reaction>
</comment>
<protein>
    <recommendedName>
        <fullName evidence="1">diguanylate cyclase</fullName>
        <ecNumber evidence="1">2.7.7.65</ecNumber>
    </recommendedName>
</protein>
<dbReference type="EC" id="2.7.7.65" evidence="1"/>